<evidence type="ECO:0000313" key="4">
    <source>
        <dbReference type="Proteomes" id="UP000829069"/>
    </source>
</evidence>
<dbReference type="EMBL" id="CP093326">
    <property type="protein sequence ID" value="UNK47362.1"/>
    <property type="molecule type" value="Genomic_DNA"/>
</dbReference>
<keyword evidence="1" id="KW-0472">Membrane</keyword>
<dbReference type="CDD" id="cd06259">
    <property type="entry name" value="YdcF-like"/>
    <property type="match status" value="1"/>
</dbReference>
<keyword evidence="1" id="KW-0812">Transmembrane</keyword>
<reference evidence="3 4" key="1">
    <citation type="submission" date="2022-03" db="EMBL/GenBank/DDBJ databases">
        <title>Isotopic signatures of nitrous oxide derived from detoxification processes.</title>
        <authorList>
            <person name="Behrendt U."/>
            <person name="Buchen C."/>
            <person name="Well R."/>
            <person name="Ulrich A."/>
            <person name="Rohe L."/>
            <person name="Kolb S."/>
            <person name="Schloter M."/>
            <person name="Horn M.A."/>
            <person name="Augustin J."/>
        </authorList>
    </citation>
    <scope>NUCLEOTIDE SEQUENCE [LARGE SCALE GENOMIC DNA]</scope>
    <source>
        <strain evidence="3 4">S4-C24</strain>
    </source>
</reference>
<name>A0ABY3WD70_9MICC</name>
<sequence>MPSSRIAFIPRRALMAMITVISALTAILMIWLAACYALFYNPSTEPVRSADAVVVLAGASSERLPVGLALMDQGIAPVLVLSSTGNPGNVHADRICDQPSLVPYDLICFTPDVDTTRGEARSIARLAEDNGWDSVTVVTSRYHVTRASAYIGQCSDEDINLVASKPNAGAIESLRRFVEESVALASAWIRPVCASRI</sequence>
<feature type="domain" description="DUF218" evidence="2">
    <location>
        <begin position="51"/>
        <end position="154"/>
    </location>
</feature>
<evidence type="ECO:0000256" key="1">
    <source>
        <dbReference type="SAM" id="Phobius"/>
    </source>
</evidence>
<dbReference type="RefSeq" id="WP_241915123.1">
    <property type="nucleotide sequence ID" value="NZ_CP093326.1"/>
</dbReference>
<organism evidence="3 4">
    <name type="scientific">Arthrobacter sulfonylureivorans</name>
    <dbReference type="NCBI Taxonomy" id="2486855"/>
    <lineage>
        <taxon>Bacteria</taxon>
        <taxon>Bacillati</taxon>
        <taxon>Actinomycetota</taxon>
        <taxon>Actinomycetes</taxon>
        <taxon>Micrococcales</taxon>
        <taxon>Micrococcaceae</taxon>
        <taxon>Arthrobacter</taxon>
    </lineage>
</organism>
<keyword evidence="1" id="KW-1133">Transmembrane helix</keyword>
<proteinExistence type="predicted"/>
<dbReference type="Proteomes" id="UP000829069">
    <property type="component" value="Chromosome"/>
</dbReference>
<evidence type="ECO:0000259" key="2">
    <source>
        <dbReference type="Pfam" id="PF02698"/>
    </source>
</evidence>
<gene>
    <name evidence="3" type="ORF">MNQ99_08550</name>
</gene>
<dbReference type="Pfam" id="PF02698">
    <property type="entry name" value="DUF218"/>
    <property type="match status" value="1"/>
</dbReference>
<feature type="transmembrane region" description="Helical" evidence="1">
    <location>
        <begin position="12"/>
        <end position="39"/>
    </location>
</feature>
<protein>
    <submittedName>
        <fullName evidence="3">YdcF family protein</fullName>
    </submittedName>
</protein>
<dbReference type="InterPro" id="IPR003848">
    <property type="entry name" value="DUF218"/>
</dbReference>
<accession>A0ABY3WD70</accession>
<evidence type="ECO:0000313" key="3">
    <source>
        <dbReference type="EMBL" id="UNK47362.1"/>
    </source>
</evidence>
<keyword evidence="4" id="KW-1185">Reference proteome</keyword>
<dbReference type="PROSITE" id="PS51257">
    <property type="entry name" value="PROKAR_LIPOPROTEIN"/>
    <property type="match status" value="1"/>
</dbReference>